<evidence type="ECO:0000313" key="11">
    <source>
        <dbReference type="EMBL" id="TEB39801.1"/>
    </source>
</evidence>
<evidence type="ECO:0000256" key="1">
    <source>
        <dbReference type="ARBA" id="ARBA00004273"/>
    </source>
</evidence>
<dbReference type="PRINTS" id="PR02049">
    <property type="entry name" value="PROTEINF36A"/>
</dbReference>
<keyword evidence="5" id="KW-0999">Mitochondrion inner membrane</keyword>
<dbReference type="PANTHER" id="PTHR31586:SF1">
    <property type="entry name" value="CYTOCHROME C OXIDASE ASSEMBLY PROTEIN COX20, MITOCHONDRIAL"/>
    <property type="match status" value="1"/>
</dbReference>
<dbReference type="OrthoDB" id="14603at2759"/>
<dbReference type="PANTHER" id="PTHR31586">
    <property type="entry name" value="CYTOCHROME C OXIDASE PROTEIN 20"/>
    <property type="match status" value="1"/>
</dbReference>
<keyword evidence="12" id="KW-1185">Reference proteome</keyword>
<comment type="subcellular location">
    <subcellularLocation>
        <location evidence="1">Mitochondrion inner membrane</location>
    </subcellularLocation>
</comment>
<organism evidence="11 12">
    <name type="scientific">Coprinellus micaceus</name>
    <name type="common">Glistening ink-cap mushroom</name>
    <name type="synonym">Coprinus micaceus</name>
    <dbReference type="NCBI Taxonomy" id="71717"/>
    <lineage>
        <taxon>Eukaryota</taxon>
        <taxon>Fungi</taxon>
        <taxon>Dikarya</taxon>
        <taxon>Basidiomycota</taxon>
        <taxon>Agaricomycotina</taxon>
        <taxon>Agaricomycetes</taxon>
        <taxon>Agaricomycetidae</taxon>
        <taxon>Agaricales</taxon>
        <taxon>Agaricineae</taxon>
        <taxon>Psathyrellaceae</taxon>
        <taxon>Coprinellus</taxon>
    </lineage>
</organism>
<keyword evidence="4 10" id="KW-0812">Transmembrane</keyword>
<evidence type="ECO:0000256" key="10">
    <source>
        <dbReference type="SAM" id="Phobius"/>
    </source>
</evidence>
<evidence type="ECO:0000256" key="4">
    <source>
        <dbReference type="ARBA" id="ARBA00022692"/>
    </source>
</evidence>
<feature type="transmembrane region" description="Helical" evidence="10">
    <location>
        <begin position="52"/>
        <end position="70"/>
    </location>
</feature>
<keyword evidence="7" id="KW-0496">Mitochondrion</keyword>
<dbReference type="GO" id="GO:0033617">
    <property type="term" value="P:mitochondrial respiratory chain complex IV assembly"/>
    <property type="evidence" value="ECO:0007669"/>
    <property type="project" value="InterPro"/>
</dbReference>
<reference evidence="11 12" key="1">
    <citation type="journal article" date="2019" name="Nat. Ecol. Evol.">
        <title>Megaphylogeny resolves global patterns of mushroom evolution.</title>
        <authorList>
            <person name="Varga T."/>
            <person name="Krizsan K."/>
            <person name="Foldi C."/>
            <person name="Dima B."/>
            <person name="Sanchez-Garcia M."/>
            <person name="Sanchez-Ramirez S."/>
            <person name="Szollosi G.J."/>
            <person name="Szarkandi J.G."/>
            <person name="Papp V."/>
            <person name="Albert L."/>
            <person name="Andreopoulos W."/>
            <person name="Angelini C."/>
            <person name="Antonin V."/>
            <person name="Barry K.W."/>
            <person name="Bougher N.L."/>
            <person name="Buchanan P."/>
            <person name="Buyck B."/>
            <person name="Bense V."/>
            <person name="Catcheside P."/>
            <person name="Chovatia M."/>
            <person name="Cooper J."/>
            <person name="Damon W."/>
            <person name="Desjardin D."/>
            <person name="Finy P."/>
            <person name="Geml J."/>
            <person name="Haridas S."/>
            <person name="Hughes K."/>
            <person name="Justo A."/>
            <person name="Karasinski D."/>
            <person name="Kautmanova I."/>
            <person name="Kiss B."/>
            <person name="Kocsube S."/>
            <person name="Kotiranta H."/>
            <person name="LaButti K.M."/>
            <person name="Lechner B.E."/>
            <person name="Liimatainen K."/>
            <person name="Lipzen A."/>
            <person name="Lukacs Z."/>
            <person name="Mihaltcheva S."/>
            <person name="Morgado L.N."/>
            <person name="Niskanen T."/>
            <person name="Noordeloos M.E."/>
            <person name="Ohm R.A."/>
            <person name="Ortiz-Santana B."/>
            <person name="Ovrebo C."/>
            <person name="Racz N."/>
            <person name="Riley R."/>
            <person name="Savchenko A."/>
            <person name="Shiryaev A."/>
            <person name="Soop K."/>
            <person name="Spirin V."/>
            <person name="Szebenyi C."/>
            <person name="Tomsovsky M."/>
            <person name="Tulloss R.E."/>
            <person name="Uehling J."/>
            <person name="Grigoriev I.V."/>
            <person name="Vagvolgyi C."/>
            <person name="Papp T."/>
            <person name="Martin F.M."/>
            <person name="Miettinen O."/>
            <person name="Hibbett D.S."/>
            <person name="Nagy L.G."/>
        </authorList>
    </citation>
    <scope>NUCLEOTIDE SEQUENCE [LARGE SCALE GENOMIC DNA]</scope>
    <source>
        <strain evidence="11 12">FP101781</strain>
    </source>
</reference>
<feature type="region of interest" description="Disordered" evidence="9">
    <location>
        <begin position="109"/>
        <end position="129"/>
    </location>
</feature>
<dbReference type="Pfam" id="PF12597">
    <property type="entry name" value="Cox20"/>
    <property type="match status" value="1"/>
</dbReference>
<evidence type="ECO:0000256" key="8">
    <source>
        <dbReference type="ARBA" id="ARBA00023136"/>
    </source>
</evidence>
<evidence type="ECO:0000256" key="9">
    <source>
        <dbReference type="SAM" id="MobiDB-lite"/>
    </source>
</evidence>
<dbReference type="GO" id="GO:0005743">
    <property type="term" value="C:mitochondrial inner membrane"/>
    <property type="evidence" value="ECO:0007669"/>
    <property type="project" value="UniProtKB-SubCell"/>
</dbReference>
<feature type="transmembrane region" description="Helical" evidence="10">
    <location>
        <begin position="76"/>
        <end position="95"/>
    </location>
</feature>
<evidence type="ECO:0000256" key="7">
    <source>
        <dbReference type="ARBA" id="ARBA00023128"/>
    </source>
</evidence>
<dbReference type="AlphaFoldDB" id="A0A4Y7U0L5"/>
<feature type="compositionally biased region" description="Low complexity" evidence="9">
    <location>
        <begin position="1"/>
        <end position="15"/>
    </location>
</feature>
<dbReference type="STRING" id="71717.A0A4Y7U0L5"/>
<feature type="region of interest" description="Disordered" evidence="9">
    <location>
        <begin position="1"/>
        <end position="32"/>
    </location>
</feature>
<sequence length="129" mass="13452">MTSPSSNPSSSSNPPAQVHELPSRLPAATGNPVIDSLNSARHITEVPCARNSLLYGIAGGLGIGVIRGLSANPMVAGNWAVGTFALISLGSWHICQAQMAQERKKVEQIIESMPRRKASSSSSTSPESS</sequence>
<evidence type="ECO:0000256" key="2">
    <source>
        <dbReference type="ARBA" id="ARBA00009575"/>
    </source>
</evidence>
<accession>A0A4Y7U0L5</accession>
<feature type="compositionally biased region" description="Low complexity" evidence="9">
    <location>
        <begin position="119"/>
        <end position="129"/>
    </location>
</feature>
<keyword evidence="6 10" id="KW-1133">Transmembrane helix</keyword>
<comment type="similarity">
    <text evidence="2">Belongs to the COX20 family.</text>
</comment>
<dbReference type="EMBL" id="QPFP01000001">
    <property type="protein sequence ID" value="TEB39801.1"/>
    <property type="molecule type" value="Genomic_DNA"/>
</dbReference>
<name>A0A4Y7U0L5_COPMI</name>
<dbReference type="Proteomes" id="UP000298030">
    <property type="component" value="Unassembled WGS sequence"/>
</dbReference>
<comment type="caution">
    <text evidence="11">The sequence shown here is derived from an EMBL/GenBank/DDBJ whole genome shotgun (WGS) entry which is preliminary data.</text>
</comment>
<evidence type="ECO:0000256" key="5">
    <source>
        <dbReference type="ARBA" id="ARBA00022792"/>
    </source>
</evidence>
<proteinExistence type="inferred from homology"/>
<keyword evidence="8 10" id="KW-0472">Membrane</keyword>
<dbReference type="InterPro" id="IPR022533">
    <property type="entry name" value="Cox20"/>
</dbReference>
<evidence type="ECO:0000313" key="12">
    <source>
        <dbReference type="Proteomes" id="UP000298030"/>
    </source>
</evidence>
<protein>
    <recommendedName>
        <fullName evidence="3">Cytochrome c oxidase assembly protein COX20, mitochondrial</fullName>
    </recommendedName>
</protein>
<gene>
    <name evidence="11" type="ORF">FA13DRAFT_27639</name>
</gene>
<evidence type="ECO:0000256" key="6">
    <source>
        <dbReference type="ARBA" id="ARBA00022989"/>
    </source>
</evidence>
<evidence type="ECO:0000256" key="3">
    <source>
        <dbReference type="ARBA" id="ARBA00017689"/>
    </source>
</evidence>